<sequence length="185" mass="20695">MKGFQREDLMFSLCGLNCALCTMKIDNYCPGCGGGAGNQGCSIARCSLEYGGLDYCFKCSEYPCDKYNGIEEFDSFITHRHQLKDMEKVKNIGIGSYHTELSEKAKILLYLLENYNDGRRKTLFGLAINLLELTDIKVVIQEIDSKVSPNMTIKDKAIIAAKQFEDVALKKGIILKLNKKPSKGK</sequence>
<evidence type="ECO:0000313" key="1">
    <source>
        <dbReference type="EMBL" id="PHV72446.1"/>
    </source>
</evidence>
<gene>
    <name evidence="1" type="ORF">CS063_02920</name>
</gene>
<reference evidence="1" key="1">
    <citation type="submission" date="2017-10" db="EMBL/GenBank/DDBJ databases">
        <title>Genome sequence of cellulolytic Lachnospiraceae bacterium XHS1971 isolated from hotspring sediment.</title>
        <authorList>
            <person name="Vasudevan G."/>
            <person name="Joshi A.J."/>
            <person name="Hivarkar S."/>
            <person name="Lanjekar V.B."/>
            <person name="Dhakephalkar P.K."/>
            <person name="Dagar S."/>
        </authorList>
    </citation>
    <scope>NUCLEOTIDE SEQUENCE</scope>
    <source>
        <strain evidence="1">XHS1971</strain>
    </source>
</reference>
<name>A0AC61DIV5_9FIRM</name>
<keyword evidence="2" id="KW-1185">Reference proteome</keyword>
<proteinExistence type="predicted"/>
<protein>
    <submittedName>
        <fullName evidence="1">Uncharacterized protein</fullName>
    </submittedName>
</protein>
<comment type="caution">
    <text evidence="1">The sequence shown here is derived from an EMBL/GenBank/DDBJ whole genome shotgun (WGS) entry which is preliminary data.</text>
</comment>
<accession>A0AC61DIV5</accession>
<dbReference type="Proteomes" id="UP000224460">
    <property type="component" value="Unassembled WGS sequence"/>
</dbReference>
<organism evidence="1 2">
    <name type="scientific">Sporanaerobium hydrogeniformans</name>
    <dbReference type="NCBI Taxonomy" id="3072179"/>
    <lineage>
        <taxon>Bacteria</taxon>
        <taxon>Bacillati</taxon>
        <taxon>Bacillota</taxon>
        <taxon>Clostridia</taxon>
        <taxon>Lachnospirales</taxon>
        <taxon>Lachnospiraceae</taxon>
        <taxon>Sporanaerobium</taxon>
    </lineage>
</organism>
<dbReference type="EMBL" id="PEDL01000001">
    <property type="protein sequence ID" value="PHV72446.1"/>
    <property type="molecule type" value="Genomic_DNA"/>
</dbReference>
<evidence type="ECO:0000313" key="2">
    <source>
        <dbReference type="Proteomes" id="UP000224460"/>
    </source>
</evidence>